<evidence type="ECO:0000313" key="2">
    <source>
        <dbReference type="EMBL" id="BAD29078.1"/>
    </source>
</evidence>
<name>Q6EQJ2_ORYSJ</name>
<reference evidence="3" key="2">
    <citation type="journal article" date="2008" name="Nucleic Acids Res.">
        <title>The rice annotation project database (RAP-DB): 2008 update.</title>
        <authorList>
            <consortium name="The rice annotation project (RAP)"/>
        </authorList>
    </citation>
    <scope>GENOME REANNOTATION</scope>
    <source>
        <strain evidence="3">cv. Nipponbare</strain>
    </source>
</reference>
<feature type="compositionally biased region" description="Low complexity" evidence="1">
    <location>
        <begin position="52"/>
        <end position="63"/>
    </location>
</feature>
<dbReference type="Proteomes" id="UP000000763">
    <property type="component" value="Chromosome 2"/>
</dbReference>
<accession>Q6EQJ2</accession>
<evidence type="ECO:0000256" key="1">
    <source>
        <dbReference type="SAM" id="MobiDB-lite"/>
    </source>
</evidence>
<sequence>MQHAHKMFDEMCRREEEWLRGEDELGGSWGLVMAAKRVWGRREMGGGIYRSDTTGDGDATRTTWCGGGGSRATRRATATCGSADNGDDDATAHGARRGAADGDGDSTRRVGDGAATATRHDAAAVANTGDGDHPGGRPRKVRQRGRRPAS</sequence>
<feature type="compositionally biased region" description="Basic residues" evidence="1">
    <location>
        <begin position="136"/>
        <end position="150"/>
    </location>
</feature>
<gene>
    <name evidence="2" type="primary">OSJNBb0006L10.19</name>
</gene>
<feature type="region of interest" description="Disordered" evidence="1">
    <location>
        <begin position="45"/>
        <end position="150"/>
    </location>
</feature>
<organism evidence="2 3">
    <name type="scientific">Oryza sativa subsp. japonica</name>
    <name type="common">Rice</name>
    <dbReference type="NCBI Taxonomy" id="39947"/>
    <lineage>
        <taxon>Eukaryota</taxon>
        <taxon>Viridiplantae</taxon>
        <taxon>Streptophyta</taxon>
        <taxon>Embryophyta</taxon>
        <taxon>Tracheophyta</taxon>
        <taxon>Spermatophyta</taxon>
        <taxon>Magnoliopsida</taxon>
        <taxon>Liliopsida</taxon>
        <taxon>Poales</taxon>
        <taxon>Poaceae</taxon>
        <taxon>BOP clade</taxon>
        <taxon>Oryzoideae</taxon>
        <taxon>Oryzeae</taxon>
        <taxon>Oryzinae</taxon>
        <taxon>Oryza</taxon>
        <taxon>Oryza sativa</taxon>
    </lineage>
</organism>
<dbReference type="EMBL" id="AP005698">
    <property type="protein sequence ID" value="BAD29078.1"/>
    <property type="molecule type" value="Genomic_DNA"/>
</dbReference>
<proteinExistence type="predicted"/>
<dbReference type="AlphaFoldDB" id="Q6EQJ2"/>
<reference evidence="3" key="1">
    <citation type="journal article" date="2005" name="Nature">
        <title>The map-based sequence of the rice genome.</title>
        <authorList>
            <consortium name="International rice genome sequencing project (IRGSP)"/>
            <person name="Matsumoto T."/>
            <person name="Wu J."/>
            <person name="Kanamori H."/>
            <person name="Katayose Y."/>
            <person name="Fujisawa M."/>
            <person name="Namiki N."/>
            <person name="Mizuno H."/>
            <person name="Yamamoto K."/>
            <person name="Antonio B.A."/>
            <person name="Baba T."/>
            <person name="Sakata K."/>
            <person name="Nagamura Y."/>
            <person name="Aoki H."/>
            <person name="Arikawa K."/>
            <person name="Arita K."/>
            <person name="Bito T."/>
            <person name="Chiden Y."/>
            <person name="Fujitsuka N."/>
            <person name="Fukunaka R."/>
            <person name="Hamada M."/>
            <person name="Harada C."/>
            <person name="Hayashi A."/>
            <person name="Hijishita S."/>
            <person name="Honda M."/>
            <person name="Hosokawa S."/>
            <person name="Ichikawa Y."/>
            <person name="Idonuma A."/>
            <person name="Iijima M."/>
            <person name="Ikeda M."/>
            <person name="Ikeno M."/>
            <person name="Ito K."/>
            <person name="Ito S."/>
            <person name="Ito T."/>
            <person name="Ito Y."/>
            <person name="Ito Y."/>
            <person name="Iwabuchi A."/>
            <person name="Kamiya K."/>
            <person name="Karasawa W."/>
            <person name="Kurita K."/>
            <person name="Katagiri S."/>
            <person name="Kikuta A."/>
            <person name="Kobayashi H."/>
            <person name="Kobayashi N."/>
            <person name="Machita K."/>
            <person name="Maehara T."/>
            <person name="Masukawa M."/>
            <person name="Mizubayashi T."/>
            <person name="Mukai Y."/>
            <person name="Nagasaki H."/>
            <person name="Nagata Y."/>
            <person name="Naito S."/>
            <person name="Nakashima M."/>
            <person name="Nakama Y."/>
            <person name="Nakamichi Y."/>
            <person name="Nakamura M."/>
            <person name="Meguro A."/>
            <person name="Negishi M."/>
            <person name="Ohta I."/>
            <person name="Ohta T."/>
            <person name="Okamoto M."/>
            <person name="Ono N."/>
            <person name="Saji S."/>
            <person name="Sakaguchi M."/>
            <person name="Sakai K."/>
            <person name="Shibata M."/>
            <person name="Shimokawa T."/>
            <person name="Song J."/>
            <person name="Takazaki Y."/>
            <person name="Terasawa K."/>
            <person name="Tsugane M."/>
            <person name="Tsuji K."/>
            <person name="Ueda S."/>
            <person name="Waki K."/>
            <person name="Yamagata H."/>
            <person name="Yamamoto M."/>
            <person name="Yamamoto S."/>
            <person name="Yamane H."/>
            <person name="Yoshiki S."/>
            <person name="Yoshihara R."/>
            <person name="Yukawa K."/>
            <person name="Zhong H."/>
            <person name="Yano M."/>
            <person name="Yuan Q."/>
            <person name="Ouyang S."/>
            <person name="Liu J."/>
            <person name="Jones K.M."/>
            <person name="Gansberger K."/>
            <person name="Moffat K."/>
            <person name="Hill J."/>
            <person name="Bera J."/>
            <person name="Fadrosh D."/>
            <person name="Jin S."/>
            <person name="Johri S."/>
            <person name="Kim M."/>
            <person name="Overton L."/>
            <person name="Reardon M."/>
            <person name="Tsitrin T."/>
            <person name="Vuong H."/>
            <person name="Weaver B."/>
            <person name="Ciecko A."/>
            <person name="Tallon L."/>
            <person name="Jackson J."/>
            <person name="Pai G."/>
            <person name="Aken S.V."/>
            <person name="Utterback T."/>
            <person name="Reidmuller S."/>
            <person name="Feldblyum T."/>
            <person name="Hsiao J."/>
            <person name="Zismann V."/>
            <person name="Iobst S."/>
            <person name="de Vazeille A.R."/>
            <person name="Buell C.R."/>
            <person name="Ying K."/>
            <person name="Li Y."/>
            <person name="Lu T."/>
            <person name="Huang Y."/>
            <person name="Zhao Q."/>
            <person name="Feng Q."/>
            <person name="Zhang L."/>
            <person name="Zhu J."/>
            <person name="Weng Q."/>
            <person name="Mu J."/>
            <person name="Lu Y."/>
            <person name="Fan D."/>
            <person name="Liu Y."/>
            <person name="Guan J."/>
            <person name="Zhang Y."/>
            <person name="Yu S."/>
            <person name="Liu X."/>
            <person name="Zhang Y."/>
            <person name="Hong G."/>
            <person name="Han B."/>
            <person name="Choisne N."/>
            <person name="Demange N."/>
            <person name="Orjeda G."/>
            <person name="Samain S."/>
            <person name="Cattolico L."/>
            <person name="Pelletier E."/>
            <person name="Couloux A."/>
            <person name="Segurens B."/>
            <person name="Wincker P."/>
            <person name="D'Hont A."/>
            <person name="Scarpelli C."/>
            <person name="Weissenbach J."/>
            <person name="Salanoubat M."/>
            <person name="Quetier F."/>
            <person name="Yu Y."/>
            <person name="Kim H.R."/>
            <person name="Rambo T."/>
            <person name="Currie J."/>
            <person name="Collura K."/>
            <person name="Luo M."/>
            <person name="Yang T."/>
            <person name="Ammiraju J.S.S."/>
            <person name="Engler F."/>
            <person name="Soderlund C."/>
            <person name="Wing R.A."/>
            <person name="Palmer L.E."/>
            <person name="de la Bastide M."/>
            <person name="Spiegel L."/>
            <person name="Nascimento L."/>
            <person name="Zutavern T."/>
            <person name="O'Shaughnessy A."/>
            <person name="Dike S."/>
            <person name="Dedhia N."/>
            <person name="Preston R."/>
            <person name="Balija V."/>
            <person name="McCombie W.R."/>
            <person name="Chow T."/>
            <person name="Chen H."/>
            <person name="Chung M."/>
            <person name="Chen C."/>
            <person name="Shaw J."/>
            <person name="Wu H."/>
            <person name="Hsiao K."/>
            <person name="Chao Y."/>
            <person name="Chu M."/>
            <person name="Cheng C."/>
            <person name="Hour A."/>
            <person name="Lee P."/>
            <person name="Lin S."/>
            <person name="Lin Y."/>
            <person name="Liou J."/>
            <person name="Liu S."/>
            <person name="Hsing Y."/>
            <person name="Raghuvanshi S."/>
            <person name="Mohanty A."/>
            <person name="Bharti A.K."/>
            <person name="Gaur A."/>
            <person name="Gupta V."/>
            <person name="Kumar D."/>
            <person name="Ravi V."/>
            <person name="Vij S."/>
            <person name="Kapur A."/>
            <person name="Khurana P."/>
            <person name="Khurana P."/>
            <person name="Khurana J.P."/>
            <person name="Tyagi A.K."/>
            <person name="Gaikwad K."/>
            <person name="Singh A."/>
            <person name="Dalal V."/>
            <person name="Srivastava S."/>
            <person name="Dixit A."/>
            <person name="Pal A.K."/>
            <person name="Ghazi I.A."/>
            <person name="Yadav M."/>
            <person name="Pandit A."/>
            <person name="Bhargava A."/>
            <person name="Sureshbabu K."/>
            <person name="Batra K."/>
            <person name="Sharma T.R."/>
            <person name="Mohapatra T."/>
            <person name="Singh N.K."/>
            <person name="Messing J."/>
            <person name="Nelson A.B."/>
            <person name="Fuks G."/>
            <person name="Kavchok S."/>
            <person name="Keizer G."/>
            <person name="Linton E."/>
            <person name="Llaca V."/>
            <person name="Song R."/>
            <person name="Tanyolac B."/>
            <person name="Young S."/>
            <person name="Ho-Il K."/>
            <person name="Hahn J.H."/>
            <person name="Sangsakoo G."/>
            <person name="Vanavichit A."/>
            <person name="de Mattos Luiz.A.T."/>
            <person name="Zimmer P.D."/>
            <person name="Malone G."/>
            <person name="Dellagostin O."/>
            <person name="de Oliveira A.C."/>
            <person name="Bevan M."/>
            <person name="Bancroft I."/>
            <person name="Minx P."/>
            <person name="Cordum H."/>
            <person name="Wilson R."/>
            <person name="Cheng Z."/>
            <person name="Jin W."/>
            <person name="Jiang J."/>
            <person name="Leong S.A."/>
            <person name="Iwama H."/>
            <person name="Gojobori T."/>
            <person name="Itoh T."/>
            <person name="Niimura Y."/>
            <person name="Fujii Y."/>
            <person name="Habara T."/>
            <person name="Sakai H."/>
            <person name="Sato Y."/>
            <person name="Wilson G."/>
            <person name="Kumar K."/>
            <person name="McCouch S."/>
            <person name="Juretic N."/>
            <person name="Hoen D."/>
            <person name="Wright S."/>
            <person name="Bruskiewich R."/>
            <person name="Bureau T."/>
            <person name="Miyao A."/>
            <person name="Hirochika H."/>
            <person name="Nishikawa T."/>
            <person name="Kadowaki K."/>
            <person name="Sugiura M."/>
            <person name="Burr B."/>
            <person name="Sasaki T."/>
        </authorList>
    </citation>
    <scope>NUCLEOTIDE SEQUENCE [LARGE SCALE GENOMIC DNA]</scope>
    <source>
        <strain evidence="3">cv. Nipponbare</strain>
    </source>
</reference>
<evidence type="ECO:0000313" key="3">
    <source>
        <dbReference type="Proteomes" id="UP000000763"/>
    </source>
</evidence>
<protein>
    <submittedName>
        <fullName evidence="2">Uncharacterized protein</fullName>
    </submittedName>
</protein>